<evidence type="ECO:0000313" key="2">
    <source>
        <dbReference type="Proteomes" id="UP000033385"/>
    </source>
</evidence>
<dbReference type="Proteomes" id="UP000033385">
    <property type="component" value="Unassembled WGS sequence"/>
</dbReference>
<protein>
    <submittedName>
        <fullName evidence="1">Type IV secretion system VirB6 domain protein</fullName>
    </submittedName>
</protein>
<dbReference type="AlphaFoldDB" id="A0A0F3NG78"/>
<comment type="caution">
    <text evidence="1">The sequence shown here is derived from an EMBL/GenBank/DDBJ whole genome shotgun (WGS) entry which is preliminary data.</text>
</comment>
<evidence type="ECO:0000313" key="1">
    <source>
        <dbReference type="EMBL" id="KJV67058.1"/>
    </source>
</evidence>
<dbReference type="PATRIC" id="fig|1359153.3.peg.1566"/>
<name>A0A0F3NG78_ANAPH</name>
<gene>
    <name evidence="1" type="ORF">APHNP_1533</name>
</gene>
<dbReference type="EMBL" id="LANW01000001">
    <property type="protein sequence ID" value="KJV67058.1"/>
    <property type="molecule type" value="Genomic_DNA"/>
</dbReference>
<sequence>MIAASIATISAGIAASAPYFACNWSFVRHPVLRFESADDVSRAAGGEVPTEGDYKECAEPVAASEIIEKYKGFVAKNLLTWLIIMPV</sequence>
<proteinExistence type="predicted"/>
<accession>A0A0F3NG78</accession>
<organism evidence="1 2">
    <name type="scientific">Anaplasma phagocytophilum str. ApNP</name>
    <dbReference type="NCBI Taxonomy" id="1359153"/>
    <lineage>
        <taxon>Bacteria</taxon>
        <taxon>Pseudomonadati</taxon>
        <taxon>Pseudomonadota</taxon>
        <taxon>Alphaproteobacteria</taxon>
        <taxon>Rickettsiales</taxon>
        <taxon>Anaplasmataceae</taxon>
        <taxon>Anaplasma</taxon>
        <taxon>phagocytophilum group</taxon>
    </lineage>
</organism>
<reference evidence="1 2" key="1">
    <citation type="submission" date="2015-01" db="EMBL/GenBank/DDBJ databases">
        <title>Genome Sequencing of Rickettsiales.</title>
        <authorList>
            <person name="Daugherty S.C."/>
            <person name="Su Q."/>
            <person name="Abolude K."/>
            <person name="Beier-Sexton M."/>
            <person name="Carlyon J.A."/>
            <person name="Carter R."/>
            <person name="Day N.P."/>
            <person name="Dumler S.J."/>
            <person name="Dyachenko V."/>
            <person name="Godinez A."/>
            <person name="Kurtti T.J."/>
            <person name="Lichay M."/>
            <person name="Mullins K.E."/>
            <person name="Ott S."/>
            <person name="Pappas-Brown V."/>
            <person name="Paris D.H."/>
            <person name="Patel P."/>
            <person name="Richards A.L."/>
            <person name="Sadzewicz L."/>
            <person name="Sears K."/>
            <person name="Seidman D."/>
            <person name="Sengamalay N."/>
            <person name="Stenos J."/>
            <person name="Tallon L.J."/>
            <person name="Vincent G."/>
            <person name="Fraser C.M."/>
            <person name="Munderloh U."/>
            <person name="Dunning-Hotopp J.C."/>
        </authorList>
    </citation>
    <scope>NUCLEOTIDE SEQUENCE [LARGE SCALE GENOMIC DNA]</scope>
    <source>
        <strain evidence="1 2">ApNP</strain>
    </source>
</reference>